<evidence type="ECO:0000259" key="2">
    <source>
        <dbReference type="PROSITE" id="PS51886"/>
    </source>
</evidence>
<dbReference type="Proteomes" id="UP001497457">
    <property type="component" value="Chromosome 33rd"/>
</dbReference>
<reference evidence="4" key="1">
    <citation type="submission" date="2024-06" db="EMBL/GenBank/DDBJ databases">
        <authorList>
            <person name="Ryan C."/>
        </authorList>
    </citation>
    <scope>NUCLEOTIDE SEQUENCE [LARGE SCALE GENOMIC DNA]</scope>
</reference>
<dbReference type="PROSITE" id="PS51886">
    <property type="entry name" value="TLDC"/>
    <property type="match status" value="1"/>
</dbReference>
<feature type="region of interest" description="Disordered" evidence="1">
    <location>
        <begin position="28"/>
        <end position="131"/>
    </location>
</feature>
<dbReference type="SMART" id="SM00584">
    <property type="entry name" value="TLDc"/>
    <property type="match status" value="1"/>
</dbReference>
<feature type="region of interest" description="Disordered" evidence="1">
    <location>
        <begin position="245"/>
        <end position="284"/>
    </location>
</feature>
<proteinExistence type="predicted"/>
<reference evidence="3 4" key="2">
    <citation type="submission" date="2024-10" db="EMBL/GenBank/DDBJ databases">
        <authorList>
            <person name="Ryan C."/>
        </authorList>
    </citation>
    <scope>NUCLEOTIDE SEQUENCE [LARGE SCALE GENOMIC DNA]</scope>
</reference>
<dbReference type="InterPro" id="IPR006571">
    <property type="entry name" value="TLDc_dom"/>
</dbReference>
<organism evidence="3 4">
    <name type="scientific">Urochloa decumbens</name>
    <dbReference type="NCBI Taxonomy" id="240449"/>
    <lineage>
        <taxon>Eukaryota</taxon>
        <taxon>Viridiplantae</taxon>
        <taxon>Streptophyta</taxon>
        <taxon>Embryophyta</taxon>
        <taxon>Tracheophyta</taxon>
        <taxon>Spermatophyta</taxon>
        <taxon>Magnoliopsida</taxon>
        <taxon>Liliopsida</taxon>
        <taxon>Poales</taxon>
        <taxon>Poaceae</taxon>
        <taxon>PACMAD clade</taxon>
        <taxon>Panicoideae</taxon>
        <taxon>Panicodae</taxon>
        <taxon>Paniceae</taxon>
        <taxon>Melinidinae</taxon>
        <taxon>Urochloa</taxon>
    </lineage>
</organism>
<dbReference type="PANTHER" id="PTHR23354:SF76">
    <property type="entry name" value="OS06G0221100 PROTEIN"/>
    <property type="match status" value="1"/>
</dbReference>
<protein>
    <recommendedName>
        <fullName evidence="2">TLDc domain-containing protein</fullName>
    </recommendedName>
</protein>
<feature type="region of interest" description="Disordered" evidence="1">
    <location>
        <begin position="157"/>
        <end position="194"/>
    </location>
</feature>
<feature type="compositionally biased region" description="Basic residues" evidence="1">
    <location>
        <begin position="93"/>
        <end position="104"/>
    </location>
</feature>
<dbReference type="EMBL" id="OZ075143">
    <property type="protein sequence ID" value="CAL5037603.1"/>
    <property type="molecule type" value="Genomic_DNA"/>
</dbReference>
<gene>
    <name evidence="3" type="ORF">URODEC1_LOCUS84585</name>
</gene>
<dbReference type="AlphaFoldDB" id="A0ABC9DE33"/>
<accession>A0ABC9DE33</accession>
<sequence length="583" mass="63696">MMGRATIPPTPHFPARRARPRACLALPAATVPPPCGAWQLATGQPPRRRRTGAGSGRAKRERAGRGTRKSEPEPEHHTPRTRARHVPLPIRSRAARPRQKKKSQSRTTRVGPLPRDPPRTHGPHGHTGEARGERELCLRFHSPPVLGLPPLSDLFSGLAPNPRTRTLSTPGSASAASESEEEHGDGDPTPLARRLPDLILNPTSATQGRGVGPLGAGMGYLPALGGKAAHLVSDLATVILNPVSERERQRHHPSHLPEDTEGKDTLFGDEDSDKNSETLDGPDTSSFRAFLMSFMSSSTSNKDSMDTIPENDLDMEYPTLTPVGKASSGRKGFLSRGKHSIGRIISKAGLSNFRQKPTHSTDGEFIGQTESFAPRFEMKGSKESALHDKLPAMSEPSVLLSEMMRAVLYSSLPVLVQGRNWMLVYSTWRHGISLSTLYRRSRLCAGHSLLIVGDRRGAVFGGLVEAPLQPIIKRKYQGTNDCFVFTNVEGCPVICRPTGVNNYFTFCSPDYLAMGGGGHFALYLDGDLLNGSSSTSETFNNPCLSHTQEFKIKDVELWGFVNASKYEEMLTISRTEKQGIWNL</sequence>
<feature type="domain" description="TLDc" evidence="2">
    <location>
        <begin position="398"/>
        <end position="561"/>
    </location>
</feature>
<name>A0ABC9DE33_9POAL</name>
<dbReference type="PANTHER" id="PTHR23354">
    <property type="entry name" value="NUCLEOLAR PROTEIN 7/ESTROGEN RECEPTOR COACTIVATOR-RELATED"/>
    <property type="match status" value="1"/>
</dbReference>
<evidence type="ECO:0000313" key="3">
    <source>
        <dbReference type="EMBL" id="CAL5037603.1"/>
    </source>
</evidence>
<feature type="compositionally biased region" description="Basic and acidic residues" evidence="1">
    <location>
        <begin position="61"/>
        <end position="78"/>
    </location>
</feature>
<feature type="compositionally biased region" description="Basic and acidic residues" evidence="1">
    <location>
        <begin position="255"/>
        <end position="266"/>
    </location>
</feature>
<evidence type="ECO:0000313" key="4">
    <source>
        <dbReference type="Proteomes" id="UP001497457"/>
    </source>
</evidence>
<dbReference type="Pfam" id="PF07534">
    <property type="entry name" value="TLD"/>
    <property type="match status" value="1"/>
</dbReference>
<evidence type="ECO:0000256" key="1">
    <source>
        <dbReference type="SAM" id="MobiDB-lite"/>
    </source>
</evidence>
<feature type="compositionally biased region" description="Basic residues" evidence="1">
    <location>
        <begin position="46"/>
        <end position="60"/>
    </location>
</feature>
<keyword evidence="4" id="KW-1185">Reference proteome</keyword>